<name>A0ABW3HGB4_9SPHN</name>
<dbReference type="InterPro" id="IPR030972">
    <property type="entry name" value="UrcA_uranyl"/>
</dbReference>
<feature type="chain" id="PRO_5046833038" evidence="1">
    <location>
        <begin position="20"/>
        <end position="99"/>
    </location>
</feature>
<evidence type="ECO:0000256" key="1">
    <source>
        <dbReference type="SAM" id="SignalP"/>
    </source>
</evidence>
<evidence type="ECO:0000313" key="2">
    <source>
        <dbReference type="EMBL" id="MFD0948756.1"/>
    </source>
</evidence>
<proteinExistence type="predicted"/>
<dbReference type="RefSeq" id="WP_264946660.1">
    <property type="nucleotide sequence ID" value="NZ_JAPDRA010000018.1"/>
</dbReference>
<dbReference type="Proteomes" id="UP001596977">
    <property type="component" value="Unassembled WGS sequence"/>
</dbReference>
<keyword evidence="3" id="KW-1185">Reference proteome</keyword>
<comment type="caution">
    <text evidence="2">The sequence shown here is derived from an EMBL/GenBank/DDBJ whole genome shotgun (WGS) entry which is preliminary data.</text>
</comment>
<accession>A0ABW3HGB4</accession>
<organism evidence="2 3">
    <name type="scientific">Sphingomonas canadensis</name>
    <dbReference type="NCBI Taxonomy" id="1219257"/>
    <lineage>
        <taxon>Bacteria</taxon>
        <taxon>Pseudomonadati</taxon>
        <taxon>Pseudomonadota</taxon>
        <taxon>Alphaproteobacteria</taxon>
        <taxon>Sphingomonadales</taxon>
        <taxon>Sphingomonadaceae</taxon>
        <taxon>Sphingomonas</taxon>
    </lineage>
</organism>
<keyword evidence="1" id="KW-0732">Signal</keyword>
<gene>
    <name evidence="2" type="ORF">ACFQ1E_20635</name>
</gene>
<reference evidence="3" key="1">
    <citation type="journal article" date="2019" name="Int. J. Syst. Evol. Microbiol.">
        <title>The Global Catalogue of Microorganisms (GCM) 10K type strain sequencing project: providing services to taxonomists for standard genome sequencing and annotation.</title>
        <authorList>
            <consortium name="The Broad Institute Genomics Platform"/>
            <consortium name="The Broad Institute Genome Sequencing Center for Infectious Disease"/>
            <person name="Wu L."/>
            <person name="Ma J."/>
        </authorList>
    </citation>
    <scope>NUCLEOTIDE SEQUENCE [LARGE SCALE GENOMIC DNA]</scope>
    <source>
        <strain evidence="3">CCUG 62982</strain>
    </source>
</reference>
<dbReference type="NCBIfam" id="TIGR04433">
    <property type="entry name" value="UrcA_uranyl"/>
    <property type="match status" value="1"/>
</dbReference>
<sequence>MLKTLIALPLLIAAAPAIAQDAPVARVSYADLDLGSAAGRAQLEHRIQAAVRLVCEDPKTRDLRREVQNRGCRDTALANAAAQREKAFANAGQTAFIVR</sequence>
<evidence type="ECO:0000313" key="3">
    <source>
        <dbReference type="Proteomes" id="UP001596977"/>
    </source>
</evidence>
<feature type="signal peptide" evidence="1">
    <location>
        <begin position="1"/>
        <end position="19"/>
    </location>
</feature>
<protein>
    <submittedName>
        <fullName evidence="2">UrcA family protein</fullName>
    </submittedName>
</protein>
<dbReference type="EMBL" id="JBHTJG010000018">
    <property type="protein sequence ID" value="MFD0948756.1"/>
    <property type="molecule type" value="Genomic_DNA"/>
</dbReference>